<keyword evidence="2" id="KW-0813">Transport</keyword>
<feature type="transmembrane region" description="Helical" evidence="12">
    <location>
        <begin position="389"/>
        <end position="415"/>
    </location>
</feature>
<keyword evidence="7 12" id="KW-1133">Transmembrane helix</keyword>
<dbReference type="PRINTS" id="PR00171">
    <property type="entry name" value="SUGRTRNSPORT"/>
</dbReference>
<dbReference type="FunFam" id="1.20.1250.20:FF:000218">
    <property type="entry name" value="facilitated trehalose transporter Tret1"/>
    <property type="match status" value="1"/>
</dbReference>
<dbReference type="InterPro" id="IPR050549">
    <property type="entry name" value="MFS_Trehalose_Transporter"/>
</dbReference>
<dbReference type="PANTHER" id="PTHR48021">
    <property type="match status" value="1"/>
</dbReference>
<dbReference type="PANTHER" id="PTHR48021:SF1">
    <property type="entry name" value="GH07001P-RELATED"/>
    <property type="match status" value="1"/>
</dbReference>
<evidence type="ECO:0000256" key="13">
    <source>
        <dbReference type="SAM" id="SignalP"/>
    </source>
</evidence>
<feature type="transmembrane region" description="Helical" evidence="12">
    <location>
        <begin position="1010"/>
        <end position="1028"/>
    </location>
</feature>
<comment type="subcellular location">
    <subcellularLocation>
        <location evidence="1">Cell membrane</location>
        <topology evidence="1">Multi-pass membrane protein</topology>
    </subcellularLocation>
</comment>
<dbReference type="InterPro" id="IPR031311">
    <property type="entry name" value="CHIT_BIND_RR_consensus"/>
</dbReference>
<accession>A0A8J6H7N7</accession>
<gene>
    <name evidence="15" type="ORF">GEV33_013410</name>
</gene>
<dbReference type="GO" id="GO:0022857">
    <property type="term" value="F:transmembrane transporter activity"/>
    <property type="evidence" value="ECO:0007669"/>
    <property type="project" value="InterPro"/>
</dbReference>
<keyword evidence="9" id="KW-0325">Glycoprotein</keyword>
<dbReference type="InterPro" id="IPR020846">
    <property type="entry name" value="MFS_dom"/>
</dbReference>
<evidence type="ECO:0000256" key="4">
    <source>
        <dbReference type="ARBA" id="ARBA00022475"/>
    </source>
</evidence>
<dbReference type="GO" id="GO:0005886">
    <property type="term" value="C:plasma membrane"/>
    <property type="evidence" value="ECO:0007669"/>
    <property type="project" value="UniProtKB-SubCell"/>
</dbReference>
<keyword evidence="5" id="KW-0762">Sugar transport</keyword>
<feature type="transmembrane region" description="Helical" evidence="12">
    <location>
        <begin position="970"/>
        <end position="998"/>
    </location>
</feature>
<evidence type="ECO:0000256" key="12">
    <source>
        <dbReference type="SAM" id="Phobius"/>
    </source>
</evidence>
<evidence type="ECO:0000256" key="6">
    <source>
        <dbReference type="ARBA" id="ARBA00022692"/>
    </source>
</evidence>
<feature type="chain" id="PRO_5035220858" description="Major facilitator superfamily (MFS) profile domain-containing protein" evidence="13">
    <location>
        <begin position="17"/>
        <end position="1093"/>
    </location>
</feature>
<dbReference type="InterPro" id="IPR000618">
    <property type="entry name" value="Insect_cuticle"/>
</dbReference>
<dbReference type="Proteomes" id="UP000719412">
    <property type="component" value="Unassembled WGS sequence"/>
</dbReference>
<dbReference type="PROSITE" id="PS00217">
    <property type="entry name" value="SUGAR_TRANSPORT_2"/>
    <property type="match status" value="1"/>
</dbReference>
<evidence type="ECO:0000259" key="14">
    <source>
        <dbReference type="PROSITE" id="PS50850"/>
    </source>
</evidence>
<feature type="region of interest" description="Disordered" evidence="11">
    <location>
        <begin position="868"/>
        <end position="890"/>
    </location>
</feature>
<dbReference type="PROSITE" id="PS00233">
    <property type="entry name" value="CHIT_BIND_RR_1"/>
    <property type="match status" value="2"/>
</dbReference>
<dbReference type="SUPFAM" id="SSF103473">
    <property type="entry name" value="MFS general substrate transporter"/>
    <property type="match status" value="2"/>
</dbReference>
<evidence type="ECO:0000256" key="2">
    <source>
        <dbReference type="ARBA" id="ARBA00022448"/>
    </source>
</evidence>
<feature type="transmembrane region" description="Helical" evidence="12">
    <location>
        <begin position="548"/>
        <end position="569"/>
    </location>
</feature>
<evidence type="ECO:0000256" key="3">
    <source>
        <dbReference type="ARBA" id="ARBA00022460"/>
    </source>
</evidence>
<protein>
    <recommendedName>
        <fullName evidence="14">Major facilitator superfamily (MFS) profile domain-containing protein</fullName>
    </recommendedName>
</protein>
<dbReference type="GO" id="GO:0042302">
    <property type="term" value="F:structural constituent of cuticle"/>
    <property type="evidence" value="ECO:0007669"/>
    <property type="project" value="UniProtKB-UniRule"/>
</dbReference>
<feature type="signal peptide" evidence="13">
    <location>
        <begin position="1"/>
        <end position="16"/>
    </location>
</feature>
<dbReference type="InterPro" id="IPR036259">
    <property type="entry name" value="MFS_trans_sf"/>
</dbReference>
<feature type="transmembrane region" description="Helical" evidence="12">
    <location>
        <begin position="490"/>
        <end position="511"/>
    </location>
</feature>
<feature type="domain" description="Major facilitator superfamily (MFS) profile" evidence="14">
    <location>
        <begin position="398"/>
        <end position="1066"/>
    </location>
</feature>
<dbReference type="PROSITE" id="PS51155">
    <property type="entry name" value="CHIT_BIND_RR_2"/>
    <property type="match status" value="2"/>
</dbReference>
<dbReference type="Gene3D" id="1.20.1250.20">
    <property type="entry name" value="MFS general substrate transporter like domains"/>
    <property type="match status" value="2"/>
</dbReference>
<keyword evidence="6 12" id="KW-0812">Transmembrane</keyword>
<keyword evidence="13" id="KW-0732">Signal</keyword>
<evidence type="ECO:0000313" key="15">
    <source>
        <dbReference type="EMBL" id="KAH0809382.1"/>
    </source>
</evidence>
<evidence type="ECO:0000256" key="11">
    <source>
        <dbReference type="SAM" id="MobiDB-lite"/>
    </source>
</evidence>
<feature type="transmembrane region" description="Helical" evidence="12">
    <location>
        <begin position="523"/>
        <end position="541"/>
    </location>
</feature>
<dbReference type="EMBL" id="JABDTM020028175">
    <property type="protein sequence ID" value="KAH0809382.1"/>
    <property type="molecule type" value="Genomic_DNA"/>
</dbReference>
<keyword evidence="3 10" id="KW-0193">Cuticle</keyword>
<dbReference type="Pfam" id="PF00083">
    <property type="entry name" value="Sugar_tr"/>
    <property type="match status" value="2"/>
</dbReference>
<evidence type="ECO:0000313" key="16">
    <source>
        <dbReference type="Proteomes" id="UP000719412"/>
    </source>
</evidence>
<organism evidence="15 16">
    <name type="scientific">Tenebrio molitor</name>
    <name type="common">Yellow mealworm beetle</name>
    <dbReference type="NCBI Taxonomy" id="7067"/>
    <lineage>
        <taxon>Eukaryota</taxon>
        <taxon>Metazoa</taxon>
        <taxon>Ecdysozoa</taxon>
        <taxon>Arthropoda</taxon>
        <taxon>Hexapoda</taxon>
        <taxon>Insecta</taxon>
        <taxon>Pterygota</taxon>
        <taxon>Neoptera</taxon>
        <taxon>Endopterygota</taxon>
        <taxon>Coleoptera</taxon>
        <taxon>Polyphaga</taxon>
        <taxon>Cucujiformia</taxon>
        <taxon>Tenebrionidae</taxon>
        <taxon>Tenebrio</taxon>
    </lineage>
</organism>
<feature type="transmembrane region" description="Helical" evidence="12">
    <location>
        <begin position="942"/>
        <end position="964"/>
    </location>
</feature>
<evidence type="ECO:0000256" key="8">
    <source>
        <dbReference type="ARBA" id="ARBA00023136"/>
    </source>
</evidence>
<evidence type="ECO:0000256" key="9">
    <source>
        <dbReference type="ARBA" id="ARBA00023180"/>
    </source>
</evidence>
<feature type="transmembrane region" description="Helical" evidence="12">
    <location>
        <begin position="1040"/>
        <end position="1062"/>
    </location>
</feature>
<dbReference type="InterPro" id="IPR005828">
    <property type="entry name" value="MFS_sugar_transport-like"/>
</dbReference>
<feature type="transmembrane region" description="Helical" evidence="12">
    <location>
        <begin position="466"/>
        <end position="483"/>
    </location>
</feature>
<name>A0A8J6H7N7_TENMO</name>
<comment type="caution">
    <text evidence="15">The sequence shown here is derived from an EMBL/GenBank/DDBJ whole genome shotgun (WGS) entry which is preliminary data.</text>
</comment>
<keyword evidence="16" id="KW-1185">Reference proteome</keyword>
<evidence type="ECO:0000256" key="7">
    <source>
        <dbReference type="ARBA" id="ARBA00022989"/>
    </source>
</evidence>
<evidence type="ECO:0000256" key="1">
    <source>
        <dbReference type="ARBA" id="ARBA00004651"/>
    </source>
</evidence>
<sequence length="1093" mass="117461">MKFLVLLAVVMARGEASHVVPLGVTVGLSPYSHQVASLYHSQDVLGQYAYGYATPTSTKSETKTADGVTLGGYSYIDSNGILQTVQYSADPVHGFRVAATNLPQDLPDVAHAKAQHLADYAAVQAEHAKIAVRYSNPVVVPASAVPHVNLVHPQPVQDLPEVVEARARHLAVLHAAYSGTARAPQPVQDLPEVAKARADHLAIVAQTRARDAAAHLSPVELSGNVVPVHTASPAAAVVGASQVSYTPVVYGASSQYHAQDGLGRYSYGYVGPLSSKSETKSADGVTTGGYSYIDANGVLQTVNYVADAVHGFRVAATNLPVAPGAPVAVQKQAAKVVCQCKQFENALEGSPERKLQDPADLVGEVRIRAQEIPPIPGLNFSQNTINSNFTTILCVICLVSPATLIALCLGMCLTWTSPALPMLEKSERKITEAQGAWIGSLLTLGACLGAIPTGSIANFIGRKRTLQMLALPLFASWLTIAYGNRVEALYVARFVAGLAIGGVSVAAPMYVAELAHTSIRGTLGTFFQVQITVGVLLEYLLGGTVASFKCLALASSVFPILFLVGFSFMPETPVYLYGKGRVDAARKSLEYFRGRHYNLDEELLRIADDIKEANTNKAKLSDLFSCRATLNGLIVSLGLMVFQQMSGINAVLFYTGNIFAETGSLMAPDTSAILVGTVQSPARGSKDFILQAHAAGRKSGVSAELISAESIVRSLQESRPDVLLGSPPPIIKNNRSRRPDYSTGVPQPHNLVINAPPSRCGVGGGFVSPSEGSFSPIFRLPLAEFACIHFKSDCLSKPEPCLNWKVRDLRRGGPLEYPSGTACVVICMFRSTVRKIIRVWMPSHQQNFKMSLVFMNLITVKHTVFAPRLSTPPPQSPIDKTKTQSNPHPGSSTLYRNDMHGWVLCVDPLISIVFAFYTPLSLFQLIATLLSTLLIDRAGRKILLFISSFVMCVCLVSLGIYFHLKQTHDLSYLSVLPLVTLAVFIVVFSIGLGPIPWIMMGEIFTPKNKGVASSVSASFNWILAFTVTNQFQNMTGTWGTGVTFIIFGIICGIGALFVGFLVPETKGKDIDEVQNLLLESNVLNCTCRRTESV</sequence>
<proteinExistence type="predicted"/>
<dbReference type="PROSITE" id="PS50850">
    <property type="entry name" value="MFS"/>
    <property type="match status" value="1"/>
</dbReference>
<reference evidence="15" key="2">
    <citation type="submission" date="2021-08" db="EMBL/GenBank/DDBJ databases">
        <authorList>
            <person name="Eriksson T."/>
        </authorList>
    </citation>
    <scope>NUCLEOTIDE SEQUENCE</scope>
    <source>
        <strain evidence="15">Stoneville</strain>
        <tissue evidence="15">Whole head</tissue>
    </source>
</reference>
<evidence type="ECO:0000256" key="5">
    <source>
        <dbReference type="ARBA" id="ARBA00022597"/>
    </source>
</evidence>
<feature type="transmembrane region" description="Helical" evidence="12">
    <location>
        <begin position="436"/>
        <end position="460"/>
    </location>
</feature>
<evidence type="ECO:0000256" key="10">
    <source>
        <dbReference type="PROSITE-ProRule" id="PRU00497"/>
    </source>
</evidence>
<dbReference type="AlphaFoldDB" id="A0A8J6H7N7"/>
<keyword evidence="8 12" id="KW-0472">Membrane</keyword>
<dbReference type="Pfam" id="PF00379">
    <property type="entry name" value="Chitin_bind_4"/>
    <property type="match status" value="2"/>
</dbReference>
<feature type="transmembrane region" description="Helical" evidence="12">
    <location>
        <begin position="914"/>
        <end position="935"/>
    </location>
</feature>
<dbReference type="InterPro" id="IPR005829">
    <property type="entry name" value="Sugar_transporter_CS"/>
</dbReference>
<keyword evidence="4" id="KW-1003">Cell membrane</keyword>
<reference evidence="15" key="1">
    <citation type="journal article" date="2020" name="J Insects Food Feed">
        <title>The yellow mealworm (Tenebrio molitor) genome: a resource for the emerging insects as food and feed industry.</title>
        <authorList>
            <person name="Eriksson T."/>
            <person name="Andere A."/>
            <person name="Kelstrup H."/>
            <person name="Emery V."/>
            <person name="Picard C."/>
        </authorList>
    </citation>
    <scope>NUCLEOTIDE SEQUENCE</scope>
    <source>
        <strain evidence="15">Stoneville</strain>
        <tissue evidence="15">Whole head</tissue>
    </source>
</reference>
<dbReference type="InterPro" id="IPR003663">
    <property type="entry name" value="Sugar/inositol_transpt"/>
</dbReference>